<keyword evidence="10" id="KW-0094">Blood coagulation</keyword>
<feature type="signal peptide" evidence="17">
    <location>
        <begin position="1"/>
        <end position="26"/>
    </location>
</feature>
<accession>A0A8C5BSZ1</accession>
<evidence type="ECO:0000256" key="5">
    <source>
        <dbReference type="ARBA" id="ARBA00018722"/>
    </source>
</evidence>
<sequence length="377" mass="42752">MWKIGAKEALLALSIDILFFTCLVSGEFPRAQNVTWISTNFKTLLTWGPKPSENYSYTVEYSVVGEDRENNPHCIQSRETMCDLSASLSRLRESYIAEVLSEPPRGVALDLVEPPHTRSQAFCPYLDTDIDRPDFTIVVGKDKRSVTLNVMDPLTALFDGNQQQSIRDVFGDELQYRVTYRRHSSTGKVRPWTLVFSTRQLGAKSKVRPWTLVFSTRQLGANSKVRPWTLVFSTRQLGANSKVRPWTLVFSTRQLGAKSKVRPWTLVFSTRQLGAKSKVRPWTLVFSTRQLGANSKVRPWTLVSSTRQLGANSKVRPWTLVSSTRQLGANSKVRPWTLVSSTRQLGARYSPSVLRELCLACWQRPRSHVLARSHGPH</sequence>
<keyword evidence="7" id="KW-0356">Hemostasis</keyword>
<dbReference type="InterPro" id="IPR050650">
    <property type="entry name" value="Type-II_Cytokine-TF_Rcpt"/>
</dbReference>
<feature type="domain" description="Fibronectin type-III" evidence="18">
    <location>
        <begin position="24"/>
        <end position="104"/>
    </location>
</feature>
<dbReference type="AlphaFoldDB" id="A0A8C5BSZ1"/>
<keyword evidence="14" id="KW-0325">Glycoprotein</keyword>
<dbReference type="InterPro" id="IPR001187">
    <property type="entry name" value="Tissue_factor"/>
</dbReference>
<dbReference type="GO" id="GO:0007596">
    <property type="term" value="P:blood coagulation"/>
    <property type="evidence" value="ECO:0007669"/>
    <property type="project" value="UniProtKB-KW"/>
</dbReference>
<reference evidence="20" key="1">
    <citation type="submission" date="2025-08" db="UniProtKB">
        <authorList>
            <consortium name="Ensembl"/>
        </authorList>
    </citation>
    <scope>IDENTIFICATION</scope>
</reference>
<name>A0A8C5BSZ1_GADMO</name>
<comment type="similarity">
    <text evidence="3">Belongs to the tissue factor family.</text>
</comment>
<dbReference type="Ensembl" id="ENSGMOT00000030364.1">
    <property type="protein sequence ID" value="ENSGMOP00000048492.1"/>
    <property type="gene ID" value="ENSGMOG00000003813.2"/>
</dbReference>
<evidence type="ECO:0000256" key="3">
    <source>
        <dbReference type="ARBA" id="ARBA00009197"/>
    </source>
</evidence>
<dbReference type="InterPro" id="IPR013783">
    <property type="entry name" value="Ig-like_fold"/>
</dbReference>
<keyword evidence="11" id="KW-0472">Membrane</keyword>
<dbReference type="GO" id="GO:0005886">
    <property type="term" value="C:plasma membrane"/>
    <property type="evidence" value="ECO:0007669"/>
    <property type="project" value="TreeGrafter"/>
</dbReference>
<evidence type="ECO:0000256" key="4">
    <source>
        <dbReference type="ARBA" id="ARBA00011184"/>
    </source>
</evidence>
<dbReference type="InterPro" id="IPR015373">
    <property type="entry name" value="Interferon/interleukin_rcp_dom"/>
</dbReference>
<keyword evidence="13" id="KW-1015">Disulfide bond</keyword>
<dbReference type="Pfam" id="PF01108">
    <property type="entry name" value="Tissue_fac"/>
    <property type="match status" value="1"/>
</dbReference>
<dbReference type="GO" id="GO:0004896">
    <property type="term" value="F:cytokine receptor activity"/>
    <property type="evidence" value="ECO:0007669"/>
    <property type="project" value="TreeGrafter"/>
</dbReference>
<keyword evidence="12" id="KW-0564">Palmitate</keyword>
<dbReference type="InterPro" id="IPR036116">
    <property type="entry name" value="FN3_sf"/>
</dbReference>
<evidence type="ECO:0000259" key="19">
    <source>
        <dbReference type="Pfam" id="PF09294"/>
    </source>
</evidence>
<evidence type="ECO:0000256" key="7">
    <source>
        <dbReference type="ARBA" id="ARBA00022696"/>
    </source>
</evidence>
<evidence type="ECO:0000256" key="6">
    <source>
        <dbReference type="ARBA" id="ARBA00022692"/>
    </source>
</evidence>
<keyword evidence="8 17" id="KW-0732">Signal</keyword>
<gene>
    <name evidence="20" type="primary">f3a</name>
</gene>
<dbReference type="PRINTS" id="PR00346">
    <property type="entry name" value="TISSUEFACTOR"/>
</dbReference>
<dbReference type="PANTHER" id="PTHR20859">
    <property type="entry name" value="INTERFERON/INTERLEUKIN RECEPTOR"/>
    <property type="match status" value="1"/>
</dbReference>
<evidence type="ECO:0000256" key="8">
    <source>
        <dbReference type="ARBA" id="ARBA00022729"/>
    </source>
</evidence>
<evidence type="ECO:0000313" key="21">
    <source>
        <dbReference type="Proteomes" id="UP000694546"/>
    </source>
</evidence>
<dbReference type="SUPFAM" id="SSF49265">
    <property type="entry name" value="Fibronectin type III"/>
    <property type="match status" value="2"/>
</dbReference>
<dbReference type="Pfam" id="PF09294">
    <property type="entry name" value="Interfer-bind"/>
    <property type="match status" value="1"/>
</dbReference>
<dbReference type="InterPro" id="IPR011004">
    <property type="entry name" value="Trimer_LpxA-like_sf"/>
</dbReference>
<keyword evidence="21" id="KW-1185">Reference proteome</keyword>
<dbReference type="Proteomes" id="UP000694546">
    <property type="component" value="Chromosome 23"/>
</dbReference>
<evidence type="ECO:0000313" key="20">
    <source>
        <dbReference type="Ensembl" id="ENSGMOP00000048492.1"/>
    </source>
</evidence>
<feature type="chain" id="PRO_5034434709" description="Tissue factor" evidence="17">
    <location>
        <begin position="27"/>
        <end position="377"/>
    </location>
</feature>
<dbReference type="InterPro" id="IPR003961">
    <property type="entry name" value="FN3_dom"/>
</dbReference>
<dbReference type="GeneTree" id="ENSGT00940000171175"/>
<organism evidence="20 21">
    <name type="scientific">Gadus morhua</name>
    <name type="common">Atlantic cod</name>
    <dbReference type="NCBI Taxonomy" id="8049"/>
    <lineage>
        <taxon>Eukaryota</taxon>
        <taxon>Metazoa</taxon>
        <taxon>Chordata</taxon>
        <taxon>Craniata</taxon>
        <taxon>Vertebrata</taxon>
        <taxon>Euteleostomi</taxon>
        <taxon>Actinopterygii</taxon>
        <taxon>Neopterygii</taxon>
        <taxon>Teleostei</taxon>
        <taxon>Neoteleostei</taxon>
        <taxon>Acanthomorphata</taxon>
        <taxon>Zeiogadaria</taxon>
        <taxon>Gadariae</taxon>
        <taxon>Gadiformes</taxon>
        <taxon>Gadoidei</taxon>
        <taxon>Gadidae</taxon>
        <taxon>Gadus</taxon>
    </lineage>
</organism>
<evidence type="ECO:0000256" key="17">
    <source>
        <dbReference type="SAM" id="SignalP"/>
    </source>
</evidence>
<dbReference type="SUPFAM" id="SSF51161">
    <property type="entry name" value="Trimeric LpxA-like enzymes"/>
    <property type="match status" value="1"/>
</dbReference>
<evidence type="ECO:0000256" key="14">
    <source>
        <dbReference type="ARBA" id="ARBA00023180"/>
    </source>
</evidence>
<reference evidence="20" key="2">
    <citation type="submission" date="2025-09" db="UniProtKB">
        <authorList>
            <consortium name="Ensembl"/>
        </authorList>
    </citation>
    <scope>IDENTIFICATION</scope>
</reference>
<evidence type="ECO:0000259" key="18">
    <source>
        <dbReference type="Pfam" id="PF01108"/>
    </source>
</evidence>
<keyword evidence="9" id="KW-1133">Transmembrane helix</keyword>
<comment type="subunit">
    <text evidence="4">Interacts with HSPE; the interaction, inhibited by heparin, promotes the generation of activated factor X and activates coagulation in the presence of activated factor VII.</text>
</comment>
<evidence type="ECO:0000256" key="12">
    <source>
        <dbReference type="ARBA" id="ARBA00023139"/>
    </source>
</evidence>
<dbReference type="Gene3D" id="2.60.40.10">
    <property type="entry name" value="Immunoglobulins"/>
    <property type="match status" value="2"/>
</dbReference>
<evidence type="ECO:0000256" key="16">
    <source>
        <dbReference type="ARBA" id="ARBA00031171"/>
    </source>
</evidence>
<proteinExistence type="inferred from homology"/>
<dbReference type="PANTHER" id="PTHR20859:SF22">
    <property type="entry name" value="TISSUE FACTOR"/>
    <property type="match status" value="1"/>
</dbReference>
<keyword evidence="15" id="KW-0449">Lipoprotein</keyword>
<evidence type="ECO:0000256" key="15">
    <source>
        <dbReference type="ARBA" id="ARBA00023288"/>
    </source>
</evidence>
<feature type="domain" description="Interferon/interleukin receptor" evidence="19">
    <location>
        <begin position="128"/>
        <end position="189"/>
    </location>
</feature>
<comment type="subcellular location">
    <subcellularLocation>
        <location evidence="2">Membrane</location>
        <topology evidence="2">Single-pass type I membrane protein</topology>
    </subcellularLocation>
</comment>
<evidence type="ECO:0000256" key="2">
    <source>
        <dbReference type="ARBA" id="ARBA00004479"/>
    </source>
</evidence>
<evidence type="ECO:0000256" key="11">
    <source>
        <dbReference type="ARBA" id="ARBA00023136"/>
    </source>
</evidence>
<evidence type="ECO:0000256" key="1">
    <source>
        <dbReference type="ARBA" id="ARBA00002201"/>
    </source>
</evidence>
<evidence type="ECO:0000256" key="10">
    <source>
        <dbReference type="ARBA" id="ARBA00023084"/>
    </source>
</evidence>
<evidence type="ECO:0000256" key="9">
    <source>
        <dbReference type="ARBA" id="ARBA00022989"/>
    </source>
</evidence>
<dbReference type="FunFam" id="2.60.40.10:FF:000746">
    <property type="entry name" value="Tissue factor"/>
    <property type="match status" value="1"/>
</dbReference>
<protein>
    <recommendedName>
        <fullName evidence="5">Tissue factor</fullName>
    </recommendedName>
    <alternativeName>
        <fullName evidence="16">Coagulation factor III</fullName>
    </alternativeName>
</protein>
<evidence type="ECO:0000256" key="13">
    <source>
        <dbReference type="ARBA" id="ARBA00023157"/>
    </source>
</evidence>
<comment type="function">
    <text evidence="1">Initiates blood coagulation by forming a complex with circulating factor VII or VIIa. The [TF:VIIa] complex activates factors IX or X by specific limited proteolysis. TF plays a role in normal hemostasis by initiating the cell-surface assembly and propagation of the coagulation protease cascade.</text>
</comment>
<keyword evidence="6" id="KW-0812">Transmembrane</keyword>